<keyword evidence="2" id="KW-0732">Signal</keyword>
<feature type="chain" id="PRO_5010165979" evidence="2">
    <location>
        <begin position="23"/>
        <end position="314"/>
    </location>
</feature>
<dbReference type="AlphaFoldDB" id="A0A1I3M922"/>
<keyword evidence="1" id="KW-0175">Coiled coil</keyword>
<keyword evidence="4" id="KW-1185">Reference proteome</keyword>
<evidence type="ECO:0000313" key="3">
    <source>
        <dbReference type="EMBL" id="SFI93206.1"/>
    </source>
</evidence>
<organism evidence="3 4">
    <name type="scientific">Treponema bryantii</name>
    <dbReference type="NCBI Taxonomy" id="163"/>
    <lineage>
        <taxon>Bacteria</taxon>
        <taxon>Pseudomonadati</taxon>
        <taxon>Spirochaetota</taxon>
        <taxon>Spirochaetia</taxon>
        <taxon>Spirochaetales</taxon>
        <taxon>Treponemataceae</taxon>
        <taxon>Treponema</taxon>
    </lineage>
</organism>
<reference evidence="4" key="1">
    <citation type="submission" date="2016-10" db="EMBL/GenBank/DDBJ databases">
        <authorList>
            <person name="Varghese N."/>
            <person name="Submissions S."/>
        </authorList>
    </citation>
    <scope>NUCLEOTIDE SEQUENCE [LARGE SCALE GENOMIC DNA]</scope>
    <source>
        <strain evidence="4">XBD1002</strain>
    </source>
</reference>
<dbReference type="RefSeq" id="WP_074932725.1">
    <property type="nucleotide sequence ID" value="NZ_FORI01000008.1"/>
</dbReference>
<accession>A0A1I3M922</accession>
<dbReference type="InterPro" id="IPR011990">
    <property type="entry name" value="TPR-like_helical_dom_sf"/>
</dbReference>
<dbReference type="Gene3D" id="1.25.40.10">
    <property type="entry name" value="Tetratricopeptide repeat domain"/>
    <property type="match status" value="2"/>
</dbReference>
<dbReference type="InterPro" id="IPR019734">
    <property type="entry name" value="TPR_rpt"/>
</dbReference>
<sequence length="314" mass="36148">MLRDFKKFTAAAVICASVFMYAAASESASSAFVEACKSYSRGEWADAKFQLKKAVSYKENLNPDTYFMLIMAEVYDGDNKSALDDCNFYLENFSDSMYYSRVYYQKGKLLYSLGEYEKSIVVLSDFCHRYEKDELYSYALFYIGESLFAGYKYDEAGSVYERIVTEFPESPKTPAAQYRLETILQRGREEKLLYLLKQTGEEYLSAKEEYERQLRLYNSEAMDSTRQKLTAAQARNETLEKQVAELELQIAALKNNQAEADRIIAELKEAGEKDIPAPEPFDEKKYQLKLLKEKALEAQKMLDEKNADSTTEGK</sequence>
<dbReference type="SUPFAM" id="SSF48452">
    <property type="entry name" value="TPR-like"/>
    <property type="match status" value="1"/>
</dbReference>
<dbReference type="EMBL" id="FORI01000008">
    <property type="protein sequence ID" value="SFI93206.1"/>
    <property type="molecule type" value="Genomic_DNA"/>
</dbReference>
<proteinExistence type="predicted"/>
<dbReference type="Proteomes" id="UP000182737">
    <property type="component" value="Unassembled WGS sequence"/>
</dbReference>
<feature type="signal peptide" evidence="2">
    <location>
        <begin position="1"/>
        <end position="22"/>
    </location>
</feature>
<gene>
    <name evidence="3" type="ORF">SAMN04487775_108114</name>
</gene>
<evidence type="ECO:0000313" key="4">
    <source>
        <dbReference type="Proteomes" id="UP000182737"/>
    </source>
</evidence>
<dbReference type="Pfam" id="PF13174">
    <property type="entry name" value="TPR_6"/>
    <property type="match status" value="1"/>
</dbReference>
<evidence type="ECO:0000256" key="2">
    <source>
        <dbReference type="SAM" id="SignalP"/>
    </source>
</evidence>
<evidence type="ECO:0000256" key="1">
    <source>
        <dbReference type="SAM" id="Coils"/>
    </source>
</evidence>
<feature type="coiled-coil region" evidence="1">
    <location>
        <begin position="200"/>
        <end position="308"/>
    </location>
</feature>
<name>A0A1I3M922_9SPIR</name>
<protein>
    <submittedName>
        <fullName evidence="3">Tetratricopeptide repeat-containing protein</fullName>
    </submittedName>
</protein>